<reference evidence="2" key="1">
    <citation type="submission" date="2016-11" db="UniProtKB">
        <authorList>
            <consortium name="WormBaseParasite"/>
        </authorList>
    </citation>
    <scope>IDENTIFICATION</scope>
</reference>
<keyword evidence="1" id="KW-1185">Reference proteome</keyword>
<proteinExistence type="predicted"/>
<evidence type="ECO:0000313" key="2">
    <source>
        <dbReference type="WBParaSite" id="L893_g20997.t1"/>
    </source>
</evidence>
<name>A0A1I7YYJ3_9BILA</name>
<dbReference type="AlphaFoldDB" id="A0A1I7YYJ3"/>
<evidence type="ECO:0000313" key="1">
    <source>
        <dbReference type="Proteomes" id="UP000095287"/>
    </source>
</evidence>
<organism evidence="1 2">
    <name type="scientific">Steinernema glaseri</name>
    <dbReference type="NCBI Taxonomy" id="37863"/>
    <lineage>
        <taxon>Eukaryota</taxon>
        <taxon>Metazoa</taxon>
        <taxon>Ecdysozoa</taxon>
        <taxon>Nematoda</taxon>
        <taxon>Chromadorea</taxon>
        <taxon>Rhabditida</taxon>
        <taxon>Tylenchina</taxon>
        <taxon>Panagrolaimomorpha</taxon>
        <taxon>Strongyloidoidea</taxon>
        <taxon>Steinernematidae</taxon>
        <taxon>Steinernema</taxon>
    </lineage>
</organism>
<sequence length="359" mass="40146">MLHFYTNGSHPSVTACSMNGGTTVRDKVPRSTVIITVKYITGWHNFLPKPAPDPTVPTEGRHRERIACERDENTPVSSGQCTVSGSANQKWSVRVMALTPSATHAPTWRVGSLLTSRRKQQRRLATEMIANPNRDHASAEEPLQIKSKVGTQEKHTMKAGEITEADDALVKRIRGDVEEYAERAASLEESCEVIKQFYSCLSQEKEKESKQEETPLHSPELVFIYIMEAAVSRNNQPSYGQLLARCLNEKDLKSPAPNGFNEFRAAFQQSNGGQDQKPLALLVSLIKLLACECPFIIVNVVFQFTGLPNEYRDRFPQMSFAEFDEGLKGIVKKALEEEKLDGLGEDGPKNLYEFLTQQS</sequence>
<dbReference type="WBParaSite" id="L893_g20997.t1">
    <property type="protein sequence ID" value="L893_g20997.t1"/>
    <property type="gene ID" value="L893_g20997"/>
</dbReference>
<accession>A0A1I7YYJ3</accession>
<dbReference type="Proteomes" id="UP000095287">
    <property type="component" value="Unplaced"/>
</dbReference>
<protein>
    <submittedName>
        <fullName evidence="2">MIF4G domain-containing protein</fullName>
    </submittedName>
</protein>